<gene>
    <name evidence="1" type="ORF">DSO57_1014331</name>
</gene>
<dbReference type="Proteomes" id="UP001165960">
    <property type="component" value="Unassembled WGS sequence"/>
</dbReference>
<evidence type="ECO:0000313" key="2">
    <source>
        <dbReference type="Proteomes" id="UP001165960"/>
    </source>
</evidence>
<keyword evidence="2" id="KW-1185">Reference proteome</keyword>
<name>A0ACC2SIX1_9FUNG</name>
<proteinExistence type="predicted"/>
<dbReference type="EMBL" id="QTSX02005025">
    <property type="protein sequence ID" value="KAJ9062102.1"/>
    <property type="molecule type" value="Genomic_DNA"/>
</dbReference>
<sequence length="306" mass="34495">MDPLLTLDSLMARFCRIYYFANLQSCILVPLLRVLHWYPFSQVESLELGSELKIYGLSLCFILFKARSSASLEETFGILLLYLKVASLALLYQSTSSILYPALYSLSCLVLFAVLPQPPYYGPGEIIPLNKEALDVFIGSSTTKASSKPEVRVLLLDVLWSSRCLNFQAVVASLSLKYTTPQIKFGKISESLPMFAFQAVWLVLEYKLVLTAFRFLCYFSNLYKLGRIDLDEDPSYESRFKVDASPTSLQLPTLILFVDGVEKARLPNARSDSNENALSMWNRSEESVVCAFDLKKYYSDSASALD</sequence>
<protein>
    <submittedName>
        <fullName evidence="1">Uncharacterized protein</fullName>
    </submittedName>
</protein>
<organism evidence="1 2">
    <name type="scientific">Entomophthora muscae</name>
    <dbReference type="NCBI Taxonomy" id="34485"/>
    <lineage>
        <taxon>Eukaryota</taxon>
        <taxon>Fungi</taxon>
        <taxon>Fungi incertae sedis</taxon>
        <taxon>Zoopagomycota</taxon>
        <taxon>Entomophthoromycotina</taxon>
        <taxon>Entomophthoromycetes</taxon>
        <taxon>Entomophthorales</taxon>
        <taxon>Entomophthoraceae</taxon>
        <taxon>Entomophthora</taxon>
    </lineage>
</organism>
<evidence type="ECO:0000313" key="1">
    <source>
        <dbReference type="EMBL" id="KAJ9062102.1"/>
    </source>
</evidence>
<accession>A0ACC2SIX1</accession>
<comment type="caution">
    <text evidence="1">The sequence shown here is derived from an EMBL/GenBank/DDBJ whole genome shotgun (WGS) entry which is preliminary data.</text>
</comment>
<reference evidence="1" key="1">
    <citation type="submission" date="2022-04" db="EMBL/GenBank/DDBJ databases">
        <title>Genome of the entomopathogenic fungus Entomophthora muscae.</title>
        <authorList>
            <person name="Elya C."/>
            <person name="Lovett B.R."/>
            <person name="Lee E."/>
            <person name="Macias A.M."/>
            <person name="Hajek A.E."/>
            <person name="De Bivort B.L."/>
            <person name="Kasson M.T."/>
            <person name="De Fine Licht H.H."/>
            <person name="Stajich J.E."/>
        </authorList>
    </citation>
    <scope>NUCLEOTIDE SEQUENCE</scope>
    <source>
        <strain evidence="1">Berkeley</strain>
    </source>
</reference>